<gene>
    <name evidence="1" type="ORF">SAMN05421874_111136</name>
</gene>
<dbReference type="RefSeq" id="WP_090767066.1">
    <property type="nucleotide sequence ID" value="NZ_FNFB01000011.1"/>
</dbReference>
<dbReference type="InterPro" id="IPR036388">
    <property type="entry name" value="WH-like_DNA-bd_sf"/>
</dbReference>
<keyword evidence="2" id="KW-1185">Reference proteome</keyword>
<dbReference type="AlphaFoldDB" id="A0A1G9EUP5"/>
<accession>A0A1G9EUP5</accession>
<dbReference type="PANTHER" id="PTHR43132:SF6">
    <property type="entry name" value="HTH-TYPE TRANSCRIPTIONAL REPRESSOR CZRA"/>
    <property type="match status" value="1"/>
</dbReference>
<sequence>MGYWEVSADTLARGRFTVSALAETLAAMILLTDGRPAHPGERAWLDEHRPAYRRRLADDPVLGLLVRAASATHWIPDFLTPAPPAAETTFDDELAVIRDTPPAAAQADLAVALGGPPPAALDRPDLPVRAAELVEWVWRETVQPTWPRRRRIIEADIVSRTERLSRGGWAAALTDLRPGMHWLGDGRLQINAHNYPPRRLDGAELLFVPVVPDRAWVAWRLPDRYALIYPCSGQLLSERRAPAALARLLGAGRANVLVLLDSPRTTTQLVALTGQGLGSVGRHLQVLLDARLVRRRRSGRSVLYWRTATGDALVADQDSGHSGQ</sequence>
<evidence type="ECO:0000313" key="1">
    <source>
        <dbReference type="EMBL" id="SDK79803.1"/>
    </source>
</evidence>
<dbReference type="SUPFAM" id="SSF46785">
    <property type="entry name" value="Winged helix' DNA-binding domain"/>
    <property type="match status" value="1"/>
</dbReference>
<dbReference type="STRING" id="683260.SAMN05421874_111136"/>
<dbReference type="EMBL" id="FNFB01000011">
    <property type="protein sequence ID" value="SDK79803.1"/>
    <property type="molecule type" value="Genomic_DNA"/>
</dbReference>
<evidence type="ECO:0000313" key="2">
    <source>
        <dbReference type="Proteomes" id="UP000198683"/>
    </source>
</evidence>
<name>A0A1G9EUP5_9ACTN</name>
<protein>
    <submittedName>
        <fullName evidence="1">Regulatory protein, arsR family</fullName>
    </submittedName>
</protein>
<dbReference type="Proteomes" id="UP000198683">
    <property type="component" value="Unassembled WGS sequence"/>
</dbReference>
<dbReference type="PANTHER" id="PTHR43132">
    <property type="entry name" value="ARSENICAL RESISTANCE OPERON REPRESSOR ARSR-RELATED"/>
    <property type="match status" value="1"/>
</dbReference>
<reference evidence="1 2" key="1">
    <citation type="submission" date="2016-10" db="EMBL/GenBank/DDBJ databases">
        <authorList>
            <person name="de Groot N.N."/>
        </authorList>
    </citation>
    <scope>NUCLEOTIDE SEQUENCE [LARGE SCALE GENOMIC DNA]</scope>
    <source>
        <strain evidence="1 2">CGMCC 4.5681</strain>
    </source>
</reference>
<organism evidence="1 2">
    <name type="scientific">Nonomuraea maritima</name>
    <dbReference type="NCBI Taxonomy" id="683260"/>
    <lineage>
        <taxon>Bacteria</taxon>
        <taxon>Bacillati</taxon>
        <taxon>Actinomycetota</taxon>
        <taxon>Actinomycetes</taxon>
        <taxon>Streptosporangiales</taxon>
        <taxon>Streptosporangiaceae</taxon>
        <taxon>Nonomuraea</taxon>
    </lineage>
</organism>
<proteinExistence type="predicted"/>
<dbReference type="Gene3D" id="1.10.10.10">
    <property type="entry name" value="Winged helix-like DNA-binding domain superfamily/Winged helix DNA-binding domain"/>
    <property type="match status" value="1"/>
</dbReference>
<dbReference type="InterPro" id="IPR036390">
    <property type="entry name" value="WH_DNA-bd_sf"/>
</dbReference>
<dbReference type="OrthoDB" id="3460651at2"/>
<dbReference type="InterPro" id="IPR051011">
    <property type="entry name" value="Metal_resp_trans_reg"/>
</dbReference>